<dbReference type="InterPro" id="IPR002501">
    <property type="entry name" value="PsdUridine_synth_N"/>
</dbReference>
<evidence type="ECO:0000256" key="3">
    <source>
        <dbReference type="ARBA" id="ARBA00012787"/>
    </source>
</evidence>
<dbReference type="Gene3D" id="3.30.2350.10">
    <property type="entry name" value="Pseudouridine synthase"/>
    <property type="match status" value="1"/>
</dbReference>
<comment type="similarity">
    <text evidence="2">Belongs to the pseudouridine synthase TruB family. Type 1 subfamily.</text>
</comment>
<sequence>MYKAKDNILAVWQPTGVSTNRLSQIVGERYGTLSSHTGTLDPMAEGVVIILLGDTRLKKYEYAHWRKIYEFEIIFGISTDSFDAMGLITGKNKLAPPKIEIEKILHGFVGSYSQNVPMYSAVKLKGKKLFERARAKEILENTPVKKGEIFKLCLKRYSEVSLNSCIKDILKRINSVKGDFRQEPIVSQWEKLAGTEKKVVKAKFEVEMSKGLYVRSLSQGICKKLGCLGFTYSIKRTKNGIYGREEAVAVEKLFSSRRNFDNLVSGVKS</sequence>
<dbReference type="GO" id="GO:1990481">
    <property type="term" value="P:mRNA pseudouridine synthesis"/>
    <property type="evidence" value="ECO:0007669"/>
    <property type="project" value="TreeGrafter"/>
</dbReference>
<evidence type="ECO:0000256" key="5">
    <source>
        <dbReference type="ARBA" id="ARBA00023235"/>
    </source>
</evidence>
<name>A0A0G0W191_UNCKA</name>
<dbReference type="InterPro" id="IPR014780">
    <property type="entry name" value="tRNA_psdUridine_synth_TruB"/>
</dbReference>
<evidence type="ECO:0000256" key="4">
    <source>
        <dbReference type="ARBA" id="ARBA00022694"/>
    </source>
</evidence>
<organism evidence="7 8">
    <name type="scientific">candidate division WWE3 bacterium GW2011_GWE1_41_27</name>
    <dbReference type="NCBI Taxonomy" id="1619131"/>
    <lineage>
        <taxon>Bacteria</taxon>
        <taxon>Katanobacteria</taxon>
    </lineage>
</organism>
<dbReference type="GO" id="GO:0003723">
    <property type="term" value="F:RNA binding"/>
    <property type="evidence" value="ECO:0007669"/>
    <property type="project" value="InterPro"/>
</dbReference>
<dbReference type="PANTHER" id="PTHR13767">
    <property type="entry name" value="TRNA-PSEUDOURIDINE SYNTHASE"/>
    <property type="match status" value="1"/>
</dbReference>
<keyword evidence="4" id="KW-0819">tRNA processing</keyword>
<dbReference type="Proteomes" id="UP000034544">
    <property type="component" value="Unassembled WGS sequence"/>
</dbReference>
<dbReference type="PATRIC" id="fig|1619131.3.peg.494"/>
<evidence type="ECO:0000256" key="2">
    <source>
        <dbReference type="ARBA" id="ARBA00005642"/>
    </source>
</evidence>
<protein>
    <recommendedName>
        <fullName evidence="3">tRNA pseudouridine(55) synthase</fullName>
        <ecNumber evidence="3">5.4.99.25</ecNumber>
    </recommendedName>
</protein>
<dbReference type="SUPFAM" id="SSF55120">
    <property type="entry name" value="Pseudouridine synthase"/>
    <property type="match status" value="1"/>
</dbReference>
<feature type="domain" description="Pseudouridine synthase II N-terminal" evidence="6">
    <location>
        <begin position="36"/>
        <end position="159"/>
    </location>
</feature>
<keyword evidence="5" id="KW-0413">Isomerase</keyword>
<comment type="caution">
    <text evidence="7">The sequence shown here is derived from an EMBL/GenBank/DDBJ whole genome shotgun (WGS) entry which is preliminary data.</text>
</comment>
<dbReference type="PANTHER" id="PTHR13767:SF2">
    <property type="entry name" value="PSEUDOURIDYLATE SYNTHASE TRUB1"/>
    <property type="match status" value="1"/>
</dbReference>
<dbReference type="InterPro" id="IPR020103">
    <property type="entry name" value="PsdUridine_synth_cat_dom_sf"/>
</dbReference>
<accession>A0A0G0W191</accession>
<proteinExistence type="inferred from homology"/>
<comment type="catalytic activity">
    <reaction evidence="1">
        <text>uridine(55) in tRNA = pseudouridine(55) in tRNA</text>
        <dbReference type="Rhea" id="RHEA:42532"/>
        <dbReference type="Rhea" id="RHEA-COMP:10101"/>
        <dbReference type="Rhea" id="RHEA-COMP:10102"/>
        <dbReference type="ChEBI" id="CHEBI:65314"/>
        <dbReference type="ChEBI" id="CHEBI:65315"/>
        <dbReference type="EC" id="5.4.99.25"/>
    </reaction>
</comment>
<evidence type="ECO:0000313" key="7">
    <source>
        <dbReference type="EMBL" id="KKS06795.1"/>
    </source>
</evidence>
<dbReference type="Pfam" id="PF01509">
    <property type="entry name" value="TruB_N"/>
    <property type="match status" value="1"/>
</dbReference>
<reference evidence="7 8" key="1">
    <citation type="journal article" date="2015" name="Nature">
        <title>rRNA introns, odd ribosomes, and small enigmatic genomes across a large radiation of phyla.</title>
        <authorList>
            <person name="Brown C.T."/>
            <person name="Hug L.A."/>
            <person name="Thomas B.C."/>
            <person name="Sharon I."/>
            <person name="Castelle C.J."/>
            <person name="Singh A."/>
            <person name="Wilkins M.J."/>
            <person name="Williams K.H."/>
            <person name="Banfield J.F."/>
        </authorList>
    </citation>
    <scope>NUCLEOTIDE SEQUENCE [LARGE SCALE GENOMIC DNA]</scope>
</reference>
<dbReference type="EC" id="5.4.99.25" evidence="3"/>
<evidence type="ECO:0000313" key="8">
    <source>
        <dbReference type="Proteomes" id="UP000034544"/>
    </source>
</evidence>
<dbReference type="GO" id="GO:0006400">
    <property type="term" value="P:tRNA modification"/>
    <property type="evidence" value="ECO:0007669"/>
    <property type="project" value="TreeGrafter"/>
</dbReference>
<dbReference type="AlphaFoldDB" id="A0A0G0W191"/>
<evidence type="ECO:0000259" key="6">
    <source>
        <dbReference type="Pfam" id="PF01509"/>
    </source>
</evidence>
<dbReference type="EMBL" id="LCBF01000021">
    <property type="protein sequence ID" value="KKS06795.1"/>
    <property type="molecule type" value="Genomic_DNA"/>
</dbReference>
<evidence type="ECO:0000256" key="1">
    <source>
        <dbReference type="ARBA" id="ARBA00000385"/>
    </source>
</evidence>
<gene>
    <name evidence="7" type="ORF">UU59_C0021G0011</name>
</gene>
<dbReference type="GO" id="GO:0160148">
    <property type="term" value="F:tRNA pseudouridine(55) synthase activity"/>
    <property type="evidence" value="ECO:0007669"/>
    <property type="project" value="UniProtKB-EC"/>
</dbReference>